<dbReference type="RefSeq" id="WP_115543664.1">
    <property type="nucleotide sequence ID" value="NZ_NXLQ01000028.1"/>
</dbReference>
<evidence type="ECO:0000313" key="2">
    <source>
        <dbReference type="Proteomes" id="UP000256379"/>
    </source>
</evidence>
<dbReference type="AlphaFoldDB" id="A0A3D8ICD3"/>
<dbReference type="EMBL" id="NXLQ01000028">
    <property type="protein sequence ID" value="RDU62827.1"/>
    <property type="molecule type" value="Genomic_DNA"/>
</dbReference>
<sequence length="150" mass="17287">MNDTTIENVNEFVVEGKKIRFKPLTMGEGLKISSHLTSCMDMSNFDNMGNNDIKQNLDLGKFMNKTMNLIVSKIEVCFIRDNGVENWQSLENIESVSIFFKSPFVFINFTTCFMHYITPLVTSNFTQEQRLSVAQQQIEVNQKLDTQKNP</sequence>
<evidence type="ECO:0000313" key="1">
    <source>
        <dbReference type="EMBL" id="RDU62827.1"/>
    </source>
</evidence>
<keyword evidence="2" id="KW-1185">Reference proteome</keyword>
<reference evidence="1 2" key="1">
    <citation type="submission" date="2018-04" db="EMBL/GenBank/DDBJ databases">
        <title>Novel Campyloabacter and Helicobacter Species and Strains.</title>
        <authorList>
            <person name="Mannion A.J."/>
            <person name="Shen Z."/>
            <person name="Fox J.G."/>
        </authorList>
    </citation>
    <scope>NUCLEOTIDE SEQUENCE [LARGE SCALE GENOMIC DNA]</scope>
    <source>
        <strain evidence="1 2">MIT 17-337</strain>
    </source>
</reference>
<dbReference type="Proteomes" id="UP000256379">
    <property type="component" value="Unassembled WGS sequence"/>
</dbReference>
<gene>
    <name evidence="1" type="ORF">CQA53_08960</name>
</gene>
<organism evidence="1 2">
    <name type="scientific">Helicobacter didelphidarum</name>
    <dbReference type="NCBI Taxonomy" id="2040648"/>
    <lineage>
        <taxon>Bacteria</taxon>
        <taxon>Pseudomonadati</taxon>
        <taxon>Campylobacterota</taxon>
        <taxon>Epsilonproteobacteria</taxon>
        <taxon>Campylobacterales</taxon>
        <taxon>Helicobacteraceae</taxon>
        <taxon>Helicobacter</taxon>
    </lineage>
</organism>
<name>A0A3D8ICD3_9HELI</name>
<proteinExistence type="predicted"/>
<protein>
    <submittedName>
        <fullName evidence="1">Uncharacterized protein</fullName>
    </submittedName>
</protein>
<comment type="caution">
    <text evidence="1">The sequence shown here is derived from an EMBL/GenBank/DDBJ whole genome shotgun (WGS) entry which is preliminary data.</text>
</comment>
<accession>A0A3D8ICD3</accession>